<comment type="caution">
    <text evidence="1">The sequence shown here is derived from an EMBL/GenBank/DDBJ whole genome shotgun (WGS) entry which is preliminary data.</text>
</comment>
<dbReference type="Pfam" id="PF03692">
    <property type="entry name" value="CxxCxxCC"/>
    <property type="match status" value="1"/>
</dbReference>
<organism evidence="1 2">
    <name type="scientific">Novosphingobium jiangmenense</name>
    <dbReference type="NCBI Taxonomy" id="2791981"/>
    <lineage>
        <taxon>Bacteria</taxon>
        <taxon>Pseudomonadati</taxon>
        <taxon>Pseudomonadota</taxon>
        <taxon>Alphaproteobacteria</taxon>
        <taxon>Sphingomonadales</taxon>
        <taxon>Sphingomonadaceae</taxon>
        <taxon>Novosphingobium</taxon>
    </lineage>
</organism>
<accession>A0ABS0HDF3</accession>
<evidence type="ECO:0000313" key="2">
    <source>
        <dbReference type="Proteomes" id="UP000600799"/>
    </source>
</evidence>
<dbReference type="Proteomes" id="UP000600799">
    <property type="component" value="Unassembled WGS sequence"/>
</dbReference>
<dbReference type="EMBL" id="JADQDC010000002">
    <property type="protein sequence ID" value="MBF9150300.1"/>
    <property type="molecule type" value="Genomic_DNA"/>
</dbReference>
<gene>
    <name evidence="1" type="ORF">I2488_04740</name>
</gene>
<sequence>MASRLCLACGLCCNGTVYGYAIIREDEVEEAARIGMNTMRTMDKSPAFLMACNWLDGAACTRYTQWRPSICGDYFCRVQKRAEKQDLTEEQAFARIANARRMAEEVKALLPDGMPMSQARHEFRRLAGMHPNLTPEESRFVVKMFTLERYLDAEFRGADHGHLPAGKEGPKEA</sequence>
<reference evidence="1 2" key="1">
    <citation type="submission" date="2020-11" db="EMBL/GenBank/DDBJ databases">
        <title>The genome sequence of Novosphingobium sp. 1Y9A.</title>
        <authorList>
            <person name="Liu Y."/>
        </authorList>
    </citation>
    <scope>NUCLEOTIDE SEQUENCE [LARGE SCALE GENOMIC DNA]</scope>
    <source>
        <strain evidence="1 2">1Y9A</strain>
    </source>
</reference>
<proteinExistence type="predicted"/>
<protein>
    <submittedName>
        <fullName evidence="1">YkgJ family cysteine cluster protein</fullName>
    </submittedName>
</protein>
<evidence type="ECO:0000313" key="1">
    <source>
        <dbReference type="EMBL" id="MBF9150300.1"/>
    </source>
</evidence>
<name>A0ABS0HDF3_9SPHN</name>
<dbReference type="InterPro" id="IPR005358">
    <property type="entry name" value="Puta_zinc/iron-chelating_dom"/>
</dbReference>
<keyword evidence="2" id="KW-1185">Reference proteome</keyword>